<dbReference type="PANTHER" id="PTHR46745:SF1">
    <property type="entry name" value="TSC22 DOMAIN FAMILY PROTEIN 1"/>
    <property type="match status" value="1"/>
</dbReference>
<feature type="region of interest" description="Disordered" evidence="1">
    <location>
        <begin position="23"/>
        <end position="122"/>
    </location>
</feature>
<feature type="region of interest" description="Disordered" evidence="1">
    <location>
        <begin position="154"/>
        <end position="177"/>
    </location>
</feature>
<dbReference type="GO" id="GO:0005634">
    <property type="term" value="C:nucleus"/>
    <property type="evidence" value="ECO:0007669"/>
    <property type="project" value="TreeGrafter"/>
</dbReference>
<protein>
    <submittedName>
        <fullName evidence="2">Uncharacterized protein</fullName>
    </submittedName>
</protein>
<dbReference type="Proteomes" id="UP000828390">
    <property type="component" value="Unassembled WGS sequence"/>
</dbReference>
<dbReference type="PANTHER" id="PTHR46745">
    <property type="entry name" value="TSC22 DOMAIN FAMILY PROTEIN 1"/>
    <property type="match status" value="1"/>
</dbReference>
<reference evidence="2" key="1">
    <citation type="journal article" date="2019" name="bioRxiv">
        <title>The Genome of the Zebra Mussel, Dreissena polymorpha: A Resource for Invasive Species Research.</title>
        <authorList>
            <person name="McCartney M.A."/>
            <person name="Auch B."/>
            <person name="Kono T."/>
            <person name="Mallez S."/>
            <person name="Zhang Y."/>
            <person name="Obille A."/>
            <person name="Becker A."/>
            <person name="Abrahante J.E."/>
            <person name="Garbe J."/>
            <person name="Badalamenti J.P."/>
            <person name="Herman A."/>
            <person name="Mangelson H."/>
            <person name="Liachko I."/>
            <person name="Sullivan S."/>
            <person name="Sone E.D."/>
            <person name="Koren S."/>
            <person name="Silverstein K.A.T."/>
            <person name="Beckman K.B."/>
            <person name="Gohl D.M."/>
        </authorList>
    </citation>
    <scope>NUCLEOTIDE SEQUENCE</scope>
    <source>
        <strain evidence="2">Duluth1</strain>
        <tissue evidence="2">Whole animal</tissue>
    </source>
</reference>
<dbReference type="GO" id="GO:0008284">
    <property type="term" value="P:positive regulation of cell population proliferation"/>
    <property type="evidence" value="ECO:0007669"/>
    <property type="project" value="TreeGrafter"/>
</dbReference>
<dbReference type="GO" id="GO:0005829">
    <property type="term" value="C:cytosol"/>
    <property type="evidence" value="ECO:0007669"/>
    <property type="project" value="TreeGrafter"/>
</dbReference>
<reference evidence="2" key="2">
    <citation type="submission" date="2020-11" db="EMBL/GenBank/DDBJ databases">
        <authorList>
            <person name="McCartney M.A."/>
            <person name="Auch B."/>
            <person name="Kono T."/>
            <person name="Mallez S."/>
            <person name="Becker A."/>
            <person name="Gohl D.M."/>
            <person name="Silverstein K.A.T."/>
            <person name="Koren S."/>
            <person name="Bechman K.B."/>
            <person name="Herman A."/>
            <person name="Abrahante J.E."/>
            <person name="Garbe J."/>
        </authorList>
    </citation>
    <scope>NUCLEOTIDE SEQUENCE</scope>
    <source>
        <strain evidence="2">Duluth1</strain>
        <tissue evidence="2">Whole animal</tissue>
    </source>
</reference>
<dbReference type="AlphaFoldDB" id="A0A9D4G725"/>
<dbReference type="GO" id="GO:0043066">
    <property type="term" value="P:negative regulation of apoptotic process"/>
    <property type="evidence" value="ECO:0007669"/>
    <property type="project" value="TreeGrafter"/>
</dbReference>
<sequence length="446" mass="47797">MADRPTNVNIAVTSAFQELKSTLNRDDLDQRAGSNSPMAVTEGAPRKKGAFKITSVKRPQEMTIDIDSNDDLDETHTEVTENDSSVLESSHDTDYGGQETPSAVDDIPSTNQAREGKDSQSRFRVVKIVTNEHFKRGRWTCHDYMDPQQSTNVNYGASEPKFNDEGNSGSSSAGSSIHYVHGLDDPSKNPLLAGATGTIHYQMHEGVIGGQDSFQPIHPAPVTAVHQSGMVNNQQSQIPTKTFNNDVSAGFPASSISQSHSNQSISYVASMNENMHHVSSGHPVQISSQVINQTPIDPSSSGMYMPHMSATGSSISMQSVYNPAQSLSQMQSEQGQTHINQIPNVGQGSSTIQAYSHQIQNPKVSISGHNETLPSEINASQHSARDNLNALKDPIFGPSTDKKSSGADFGALDKNLNVLQNADTLSPALAATIADLTPTAEDKGQG</sequence>
<name>A0A9D4G725_DREPO</name>
<accession>A0A9D4G725</accession>
<feature type="non-terminal residue" evidence="2">
    <location>
        <position position="446"/>
    </location>
</feature>
<evidence type="ECO:0000256" key="1">
    <source>
        <dbReference type="SAM" id="MobiDB-lite"/>
    </source>
</evidence>
<feature type="compositionally biased region" description="Low complexity" evidence="1">
    <location>
        <begin position="166"/>
        <end position="176"/>
    </location>
</feature>
<evidence type="ECO:0000313" key="2">
    <source>
        <dbReference type="EMBL" id="KAH3811720.1"/>
    </source>
</evidence>
<organism evidence="2 3">
    <name type="scientific">Dreissena polymorpha</name>
    <name type="common">Zebra mussel</name>
    <name type="synonym">Mytilus polymorpha</name>
    <dbReference type="NCBI Taxonomy" id="45954"/>
    <lineage>
        <taxon>Eukaryota</taxon>
        <taxon>Metazoa</taxon>
        <taxon>Spiralia</taxon>
        <taxon>Lophotrochozoa</taxon>
        <taxon>Mollusca</taxon>
        <taxon>Bivalvia</taxon>
        <taxon>Autobranchia</taxon>
        <taxon>Heteroconchia</taxon>
        <taxon>Euheterodonta</taxon>
        <taxon>Imparidentia</taxon>
        <taxon>Neoheterodontei</taxon>
        <taxon>Myida</taxon>
        <taxon>Dreissenoidea</taxon>
        <taxon>Dreissenidae</taxon>
        <taxon>Dreissena</taxon>
    </lineage>
</organism>
<evidence type="ECO:0000313" key="3">
    <source>
        <dbReference type="Proteomes" id="UP000828390"/>
    </source>
</evidence>
<keyword evidence="3" id="KW-1185">Reference proteome</keyword>
<comment type="caution">
    <text evidence="2">The sequence shown here is derived from an EMBL/GenBank/DDBJ whole genome shotgun (WGS) entry which is preliminary data.</text>
</comment>
<proteinExistence type="predicted"/>
<dbReference type="EMBL" id="JAIWYP010000006">
    <property type="protein sequence ID" value="KAH3811720.1"/>
    <property type="molecule type" value="Genomic_DNA"/>
</dbReference>
<gene>
    <name evidence="2" type="ORF">DPMN_140135</name>
</gene>